<comment type="caution">
    <text evidence="1">The sequence shown here is derived from an EMBL/GenBank/DDBJ whole genome shotgun (WGS) entry which is preliminary data.</text>
</comment>
<organism evidence="1 2">
    <name type="scientific">Thalassoglobus neptunius</name>
    <dbReference type="NCBI Taxonomy" id="1938619"/>
    <lineage>
        <taxon>Bacteria</taxon>
        <taxon>Pseudomonadati</taxon>
        <taxon>Planctomycetota</taxon>
        <taxon>Planctomycetia</taxon>
        <taxon>Planctomycetales</taxon>
        <taxon>Planctomycetaceae</taxon>
        <taxon>Thalassoglobus</taxon>
    </lineage>
</organism>
<evidence type="ECO:0000313" key="2">
    <source>
        <dbReference type="Proteomes" id="UP000317243"/>
    </source>
</evidence>
<protein>
    <submittedName>
        <fullName evidence="1">Uncharacterized protein</fullName>
    </submittedName>
</protein>
<dbReference type="Proteomes" id="UP000317243">
    <property type="component" value="Unassembled WGS sequence"/>
</dbReference>
<reference evidence="1 2" key="1">
    <citation type="submission" date="2019-02" db="EMBL/GenBank/DDBJ databases">
        <title>Deep-cultivation of Planctomycetes and their phenomic and genomic characterization uncovers novel biology.</title>
        <authorList>
            <person name="Wiegand S."/>
            <person name="Jogler M."/>
            <person name="Boedeker C."/>
            <person name="Pinto D."/>
            <person name="Vollmers J."/>
            <person name="Rivas-Marin E."/>
            <person name="Kohn T."/>
            <person name="Peeters S.H."/>
            <person name="Heuer A."/>
            <person name="Rast P."/>
            <person name="Oberbeckmann S."/>
            <person name="Bunk B."/>
            <person name="Jeske O."/>
            <person name="Meyerdierks A."/>
            <person name="Storesund J.E."/>
            <person name="Kallscheuer N."/>
            <person name="Luecker S."/>
            <person name="Lage O.M."/>
            <person name="Pohl T."/>
            <person name="Merkel B.J."/>
            <person name="Hornburger P."/>
            <person name="Mueller R.-W."/>
            <person name="Bruemmer F."/>
            <person name="Labrenz M."/>
            <person name="Spormann A.M."/>
            <person name="Op Den Camp H."/>
            <person name="Overmann J."/>
            <person name="Amann R."/>
            <person name="Jetten M.S.M."/>
            <person name="Mascher T."/>
            <person name="Medema M.H."/>
            <person name="Devos D.P."/>
            <person name="Kaster A.-K."/>
            <person name="Ovreas L."/>
            <person name="Rohde M."/>
            <person name="Galperin M.Y."/>
            <person name="Jogler C."/>
        </authorList>
    </citation>
    <scope>NUCLEOTIDE SEQUENCE [LARGE SCALE GENOMIC DNA]</scope>
    <source>
        <strain evidence="1 2">KOR42</strain>
    </source>
</reference>
<dbReference type="AlphaFoldDB" id="A0A5C5X4R8"/>
<proteinExistence type="predicted"/>
<accession>A0A5C5X4R8</accession>
<dbReference type="RefSeq" id="WP_146507085.1">
    <property type="nucleotide sequence ID" value="NZ_SIHI01000001.1"/>
</dbReference>
<evidence type="ECO:0000313" key="1">
    <source>
        <dbReference type="EMBL" id="TWT57223.1"/>
    </source>
</evidence>
<dbReference type="EMBL" id="SIHI01000001">
    <property type="protein sequence ID" value="TWT57223.1"/>
    <property type="molecule type" value="Genomic_DNA"/>
</dbReference>
<gene>
    <name evidence="1" type="ORF">KOR42_05810</name>
</gene>
<name>A0A5C5X4R8_9PLAN</name>
<keyword evidence="2" id="KW-1185">Reference proteome</keyword>
<sequence length="78" mass="9176">MMYSVELTVEEWREIWKACDRGDEMDTLLRTTIVAAVEIGQLNQSFPENAWKRLIQVSQRHTSKEAMNRSWSAQIFNT</sequence>